<keyword evidence="3" id="KW-0378">Hydrolase</keyword>
<feature type="compositionally biased region" description="Basic and acidic residues" evidence="1">
    <location>
        <begin position="231"/>
        <end position="241"/>
    </location>
</feature>
<dbReference type="EC" id="3.4.17.13" evidence="3"/>
<protein>
    <submittedName>
        <fullName evidence="3">Muramoyltetrapeptide carboxypeptidase</fullName>
        <ecNumber evidence="3">3.4.17.13</ecNumber>
    </submittedName>
</protein>
<proteinExistence type="predicted"/>
<dbReference type="STRING" id="301148.B4135_4259"/>
<sequence length="241" mass="27468">MIQYSVFKRGATIGVTATSSGVKPELHHLLHKAKERMEKRGYRIVLGETVWTQEKAKSASAEKRAAEWTKMMENDEIDLIFPPWDGELLIEILEHIDFDKIKTKWVLGYSDTSTLLLAMTLKTGIATAHGTNFIDLRGEETDETTAMWEKVLSTETGGSITQRSSRKYQRSWQRNDSSRVFHLTEETRWKTVTGQPEILGKIAGRLDRRHPAFDRHPLRRCPGVQGKASARRTDPLVHGKL</sequence>
<feature type="region of interest" description="Disordered" evidence="1">
    <location>
        <begin position="210"/>
        <end position="241"/>
    </location>
</feature>
<keyword evidence="3" id="KW-0645">Protease</keyword>
<keyword evidence="3" id="KW-0121">Carboxypeptidase</keyword>
<name>A0A150L5K1_9BACI</name>
<dbReference type="SUPFAM" id="SSF52317">
    <property type="entry name" value="Class I glutamine amidotransferase-like"/>
    <property type="match status" value="1"/>
</dbReference>
<dbReference type="InterPro" id="IPR003507">
    <property type="entry name" value="S66_fam"/>
</dbReference>
<feature type="domain" description="LD-carboxypeptidase N-terminal" evidence="2">
    <location>
        <begin position="13"/>
        <end position="130"/>
    </location>
</feature>
<evidence type="ECO:0000256" key="1">
    <source>
        <dbReference type="SAM" id="MobiDB-lite"/>
    </source>
</evidence>
<dbReference type="Gene3D" id="3.40.50.10740">
    <property type="entry name" value="Class I glutamine amidotransferase-like"/>
    <property type="match status" value="1"/>
</dbReference>
<accession>A0A150L5K1</accession>
<gene>
    <name evidence="3" type="ORF">B4135_4259</name>
</gene>
<dbReference type="InterPro" id="IPR029062">
    <property type="entry name" value="Class_I_gatase-like"/>
</dbReference>
<dbReference type="PATRIC" id="fig|301148.3.peg.2654"/>
<dbReference type="PANTHER" id="PTHR30237">
    <property type="entry name" value="MURAMOYLTETRAPEPTIDE CARBOXYPEPTIDASE"/>
    <property type="match status" value="1"/>
</dbReference>
<dbReference type="InterPro" id="IPR040449">
    <property type="entry name" value="Peptidase_S66_N"/>
</dbReference>
<evidence type="ECO:0000313" key="3">
    <source>
        <dbReference type="EMBL" id="KYD07578.1"/>
    </source>
</evidence>
<dbReference type="AlphaFoldDB" id="A0A150L5K1"/>
<organism evidence="3 4">
    <name type="scientific">Caldibacillus debilis</name>
    <dbReference type="NCBI Taxonomy" id="301148"/>
    <lineage>
        <taxon>Bacteria</taxon>
        <taxon>Bacillati</taxon>
        <taxon>Bacillota</taxon>
        <taxon>Bacilli</taxon>
        <taxon>Bacillales</taxon>
        <taxon>Bacillaceae</taxon>
        <taxon>Caldibacillus</taxon>
    </lineage>
</organism>
<dbReference type="PANTHER" id="PTHR30237:SF5">
    <property type="entry name" value="CARBOXYPEPTIDASE VC_A0337-RELATED"/>
    <property type="match status" value="1"/>
</dbReference>
<dbReference type="Proteomes" id="UP000075683">
    <property type="component" value="Unassembled WGS sequence"/>
</dbReference>
<comment type="caution">
    <text evidence="3">The sequence shown here is derived from an EMBL/GenBank/DDBJ whole genome shotgun (WGS) entry which is preliminary data.</text>
</comment>
<reference evidence="3 4" key="1">
    <citation type="submission" date="2016-01" db="EMBL/GenBank/DDBJ databases">
        <title>Draft Genome Sequences of Seven Thermophilic Sporeformers Isolated from Foods.</title>
        <authorList>
            <person name="Berendsen E.M."/>
            <person name="Wells-Bennik M.H."/>
            <person name="Krawcyk A.O."/>
            <person name="De Jong A."/>
            <person name="Holsappel S."/>
            <person name="Eijlander R.T."/>
            <person name="Kuipers O.P."/>
        </authorList>
    </citation>
    <scope>NUCLEOTIDE SEQUENCE [LARGE SCALE GENOMIC DNA]</scope>
    <source>
        <strain evidence="3 4">B4135</strain>
    </source>
</reference>
<dbReference type="GO" id="GO:0106415">
    <property type="term" value="F:muramoyltetrapeptide carboxypeptidase activity"/>
    <property type="evidence" value="ECO:0007669"/>
    <property type="project" value="UniProtKB-EC"/>
</dbReference>
<dbReference type="InterPro" id="IPR027478">
    <property type="entry name" value="LdcA_N"/>
</dbReference>
<dbReference type="EMBL" id="LQYT01000147">
    <property type="protein sequence ID" value="KYD07578.1"/>
    <property type="molecule type" value="Genomic_DNA"/>
</dbReference>
<evidence type="ECO:0000259" key="2">
    <source>
        <dbReference type="Pfam" id="PF02016"/>
    </source>
</evidence>
<dbReference type="Pfam" id="PF02016">
    <property type="entry name" value="Peptidase_S66"/>
    <property type="match status" value="1"/>
</dbReference>
<evidence type="ECO:0000313" key="4">
    <source>
        <dbReference type="Proteomes" id="UP000075683"/>
    </source>
</evidence>